<gene>
    <name evidence="2" type="primary">AlNc14C15G1724</name>
    <name evidence="2" type="ORF">ALNC14_019810</name>
</gene>
<name>F0W441_9STRA</name>
<organism evidence="2">
    <name type="scientific">Albugo laibachii Nc14</name>
    <dbReference type="NCBI Taxonomy" id="890382"/>
    <lineage>
        <taxon>Eukaryota</taxon>
        <taxon>Sar</taxon>
        <taxon>Stramenopiles</taxon>
        <taxon>Oomycota</taxon>
        <taxon>Peronosporomycetes</taxon>
        <taxon>Albuginales</taxon>
        <taxon>Albuginaceae</taxon>
        <taxon>Albugo</taxon>
    </lineage>
</organism>
<dbReference type="HOGENOM" id="CLU_1362798_0_0_1"/>
<dbReference type="AlphaFoldDB" id="F0W441"/>
<feature type="compositionally biased region" description="Basic and acidic residues" evidence="1">
    <location>
        <begin position="108"/>
        <end position="121"/>
    </location>
</feature>
<evidence type="ECO:0000256" key="1">
    <source>
        <dbReference type="SAM" id="MobiDB-lite"/>
    </source>
</evidence>
<reference evidence="2" key="1">
    <citation type="journal article" date="2011" name="PLoS Biol.">
        <title>Gene gain and loss during evolution of obligate parasitism in the white rust pathogen of Arabidopsis thaliana.</title>
        <authorList>
            <person name="Kemen E."/>
            <person name="Gardiner A."/>
            <person name="Schultz-Larsen T."/>
            <person name="Kemen A.C."/>
            <person name="Balmuth A.L."/>
            <person name="Robert-Seilaniantz A."/>
            <person name="Bailey K."/>
            <person name="Holub E."/>
            <person name="Studholme D.J."/>
            <person name="Maclean D."/>
            <person name="Jones J.D."/>
        </authorList>
    </citation>
    <scope>NUCLEOTIDE SEQUENCE</scope>
</reference>
<feature type="compositionally biased region" description="Polar residues" evidence="1">
    <location>
        <begin position="130"/>
        <end position="145"/>
    </location>
</feature>
<accession>F0W441</accession>
<dbReference type="EMBL" id="FR824060">
    <property type="protein sequence ID" value="CCA15838.1"/>
    <property type="molecule type" value="Genomic_DNA"/>
</dbReference>
<protein>
    <submittedName>
        <fullName evidence="2">Uncharacterized protein AlNc14C15G1724</fullName>
    </submittedName>
</protein>
<feature type="region of interest" description="Disordered" evidence="1">
    <location>
        <begin position="44"/>
        <end position="214"/>
    </location>
</feature>
<proteinExistence type="predicted"/>
<feature type="compositionally biased region" description="Polar residues" evidence="1">
    <location>
        <begin position="82"/>
        <end position="98"/>
    </location>
</feature>
<reference evidence="2" key="2">
    <citation type="submission" date="2011-02" db="EMBL/GenBank/DDBJ databases">
        <authorList>
            <person name="MacLean D."/>
        </authorList>
    </citation>
    <scope>NUCLEOTIDE SEQUENCE</scope>
</reference>
<evidence type="ECO:0000313" key="2">
    <source>
        <dbReference type="EMBL" id="CCA15838.1"/>
    </source>
</evidence>
<sequence length="233" mass="25147">MVSGGPSPLLFASPSKLGPYYAYSAFLPTENRFKWEKHDQTLSDGVLPEPEACGRDTSVGKSFGTSTREDWDVTKAGKKQSPGPNSYNMRDSFGSQPLSELRTAVGAKFDKAPRASLHDHSSPSPGPIYNINSSLGRKSTSNGTKFGSAKRQPLHGDRENPGTQSGSRALGADTMSSFSWKRSWGRGSGTKFGSEKRLQAGLSESVPGPIYDLDPTGYKTGGVLSFTKEKRFR</sequence>